<comment type="caution">
    <text evidence="8">The sequence shown here is derived from an EMBL/GenBank/DDBJ whole genome shotgun (WGS) entry which is preliminary data.</text>
</comment>
<dbReference type="SUPFAM" id="SSF52540">
    <property type="entry name" value="P-loop containing nucleoside triphosphate hydrolases"/>
    <property type="match status" value="1"/>
</dbReference>
<dbReference type="InterPro" id="IPR017871">
    <property type="entry name" value="ABC_transporter-like_CS"/>
</dbReference>
<evidence type="ECO:0000313" key="9">
    <source>
        <dbReference type="Proteomes" id="UP000077671"/>
    </source>
</evidence>
<reference evidence="8" key="1">
    <citation type="submission" date="2016-04" db="EMBL/GenBank/DDBJ databases">
        <authorList>
            <person name="Nguyen H.D."/>
            <person name="Kesanakurti P."/>
            <person name="Cullis J."/>
            <person name="Levesque C.A."/>
            <person name="Hambleton S."/>
        </authorList>
    </citation>
    <scope>NUCLEOTIDE SEQUENCE</scope>
    <source>
        <strain evidence="8">DAOMC 238032</strain>
    </source>
</reference>
<sequence>MMVCFVLANAGTWGMQGYLQRWTLRSDESKRQNFGALLGGLFALLAAYMLFEGCDIYLSIGIISPRAGRKLHRRLLQGVLSAPLSFFESRSSGQILNRFSQDLMAADSQWMMFLASFIICLLIVTVSLICTPVASPSSSAYTLFVLGSNGTFYISGSLSAVLKQSPLQILMVVSAPFLLIVVAVVAVAVYLIRCYYVPNSRQLRRLEMSSKSPLYTLFGDSTTGLAVIRAFGRQQTLSQICTAYTDTSQRPHYALEACRRWLLVYTNLCATVTNTALVLIVVGIRSSHTASVVGVALAQTVNLSVLLTAVITTWCEAEIAGVVFERLYEFSHTPSDHVRSNGVVADGDDKKDGSVVPTVGERSGSVEFKDVVLSYTPGEGAPVLKSLSFSLTPGEHLGICGRTGSGKSTILLALLRMVERQSGDIRLGGRSIDLFELHQLRRSVAVVGQDPLIVNGASVRENLTLEGELPEDRIWQVLRDVQLADYVKALPEGLDTVLDNKTARLSQGQRQLLAIARVLLNPKQVVVLDEISSAIDEETDALIQKLLRTELRSSTVISIAHRTAAILQYDRIMVLAGGEILEMGPPDALLANPDGAFRALATHQGVV</sequence>
<name>A0A177U2H4_9BASI</name>
<proteinExistence type="predicted"/>
<evidence type="ECO:0000256" key="4">
    <source>
        <dbReference type="ARBA" id="ARBA00022741"/>
    </source>
</evidence>
<evidence type="ECO:0000313" key="8">
    <source>
        <dbReference type="EMBL" id="KAE8251816.1"/>
    </source>
</evidence>
<dbReference type="InterPro" id="IPR027417">
    <property type="entry name" value="P-loop_NTPase"/>
</dbReference>
<dbReference type="Pfam" id="PF00005">
    <property type="entry name" value="ABC_tran"/>
    <property type="match status" value="1"/>
</dbReference>
<dbReference type="PROSITE" id="PS50929">
    <property type="entry name" value="ABC_TM1F"/>
    <property type="match status" value="1"/>
</dbReference>
<dbReference type="InterPro" id="IPR044726">
    <property type="entry name" value="ABCC_6TM_D2"/>
</dbReference>
<dbReference type="Proteomes" id="UP000077671">
    <property type="component" value="Unassembled WGS sequence"/>
</dbReference>
<dbReference type="Gene3D" id="3.40.50.300">
    <property type="entry name" value="P-loop containing nucleotide triphosphate hydrolases"/>
    <property type="match status" value="1"/>
</dbReference>
<keyword evidence="6" id="KW-1133">Transmembrane helix</keyword>
<dbReference type="AlphaFoldDB" id="A0A177U2H4"/>
<dbReference type="InterPro" id="IPR003439">
    <property type="entry name" value="ABC_transporter-like_ATP-bd"/>
</dbReference>
<dbReference type="InterPro" id="IPR050173">
    <property type="entry name" value="ABC_transporter_C-like"/>
</dbReference>
<dbReference type="InterPro" id="IPR011527">
    <property type="entry name" value="ABC1_TM_dom"/>
</dbReference>
<dbReference type="GO" id="GO:0016887">
    <property type="term" value="F:ATP hydrolysis activity"/>
    <property type="evidence" value="ECO:0007669"/>
    <property type="project" value="InterPro"/>
</dbReference>
<keyword evidence="3" id="KW-0812">Transmembrane</keyword>
<dbReference type="InterPro" id="IPR036640">
    <property type="entry name" value="ABC1_TM_sf"/>
</dbReference>
<keyword evidence="2" id="KW-0813">Transport</keyword>
<dbReference type="PROSITE" id="PS50893">
    <property type="entry name" value="ABC_TRANSPORTER_2"/>
    <property type="match status" value="1"/>
</dbReference>
<evidence type="ECO:0008006" key="10">
    <source>
        <dbReference type="Google" id="ProtNLM"/>
    </source>
</evidence>
<evidence type="ECO:0000256" key="3">
    <source>
        <dbReference type="ARBA" id="ARBA00022692"/>
    </source>
</evidence>
<keyword evidence="5" id="KW-0067">ATP-binding</keyword>
<dbReference type="FunFam" id="3.40.50.300:FF:000630">
    <property type="entry name" value="ATP-binding cassette (ABC) transporter, putative"/>
    <property type="match status" value="1"/>
</dbReference>
<dbReference type="CDD" id="cd03244">
    <property type="entry name" value="ABCC_MRP_domain2"/>
    <property type="match status" value="1"/>
</dbReference>
<dbReference type="SMART" id="SM00382">
    <property type="entry name" value="AAA"/>
    <property type="match status" value="1"/>
</dbReference>
<comment type="subcellular location">
    <subcellularLocation>
        <location evidence="1">Membrane</location>
        <topology evidence="1">Multi-pass membrane protein</topology>
    </subcellularLocation>
</comment>
<dbReference type="GO" id="GO:0005524">
    <property type="term" value="F:ATP binding"/>
    <property type="evidence" value="ECO:0007669"/>
    <property type="project" value="UniProtKB-KW"/>
</dbReference>
<dbReference type="PANTHER" id="PTHR24223">
    <property type="entry name" value="ATP-BINDING CASSETTE SUB-FAMILY C"/>
    <property type="match status" value="1"/>
</dbReference>
<evidence type="ECO:0000256" key="1">
    <source>
        <dbReference type="ARBA" id="ARBA00004141"/>
    </source>
</evidence>
<keyword evidence="7" id="KW-0472">Membrane</keyword>
<organism evidence="8 9">
    <name type="scientific">Tilletia caries</name>
    <name type="common">wheat bunt fungus</name>
    <dbReference type="NCBI Taxonomy" id="13290"/>
    <lineage>
        <taxon>Eukaryota</taxon>
        <taxon>Fungi</taxon>
        <taxon>Dikarya</taxon>
        <taxon>Basidiomycota</taxon>
        <taxon>Ustilaginomycotina</taxon>
        <taxon>Exobasidiomycetes</taxon>
        <taxon>Tilletiales</taxon>
        <taxon>Tilletiaceae</taxon>
        <taxon>Tilletia</taxon>
    </lineage>
</organism>
<evidence type="ECO:0000256" key="6">
    <source>
        <dbReference type="ARBA" id="ARBA00022989"/>
    </source>
</evidence>
<dbReference type="CDD" id="cd18580">
    <property type="entry name" value="ABC_6TM_ABCC_D2"/>
    <property type="match status" value="1"/>
</dbReference>
<reference evidence="8" key="2">
    <citation type="journal article" date="2019" name="IMA Fungus">
        <title>Genome sequencing and comparison of five Tilletia species to identify candidate genes for the detection of regulated species infecting wheat.</title>
        <authorList>
            <person name="Nguyen H.D.T."/>
            <person name="Sultana T."/>
            <person name="Kesanakurti P."/>
            <person name="Hambleton S."/>
        </authorList>
    </citation>
    <scope>NUCLEOTIDE SEQUENCE</scope>
    <source>
        <strain evidence="8">DAOMC 238032</strain>
    </source>
</reference>
<dbReference type="EMBL" id="LWDD02001174">
    <property type="protein sequence ID" value="KAE8251816.1"/>
    <property type="molecule type" value="Genomic_DNA"/>
</dbReference>
<dbReference type="GO" id="GO:0140359">
    <property type="term" value="F:ABC-type transporter activity"/>
    <property type="evidence" value="ECO:0007669"/>
    <property type="project" value="InterPro"/>
</dbReference>
<dbReference type="Gene3D" id="1.20.1560.10">
    <property type="entry name" value="ABC transporter type 1, transmembrane domain"/>
    <property type="match status" value="1"/>
</dbReference>
<dbReference type="PANTHER" id="PTHR24223:SF399">
    <property type="entry name" value="ABC TRANSPORTER ATNG"/>
    <property type="match status" value="1"/>
</dbReference>
<dbReference type="GO" id="GO:0016020">
    <property type="term" value="C:membrane"/>
    <property type="evidence" value="ECO:0007669"/>
    <property type="project" value="UniProtKB-SubCell"/>
</dbReference>
<accession>A0A177U2H4</accession>
<protein>
    <recommendedName>
        <fullName evidence="10">ABC transporter domain-containing protein</fullName>
    </recommendedName>
</protein>
<keyword evidence="4" id="KW-0547">Nucleotide-binding</keyword>
<dbReference type="Pfam" id="PF00664">
    <property type="entry name" value="ABC_membrane"/>
    <property type="match status" value="2"/>
</dbReference>
<dbReference type="SUPFAM" id="SSF90123">
    <property type="entry name" value="ABC transporter transmembrane region"/>
    <property type="match status" value="1"/>
</dbReference>
<dbReference type="PROSITE" id="PS00211">
    <property type="entry name" value="ABC_TRANSPORTER_1"/>
    <property type="match status" value="1"/>
</dbReference>
<evidence type="ECO:0000256" key="7">
    <source>
        <dbReference type="ARBA" id="ARBA00023136"/>
    </source>
</evidence>
<dbReference type="InterPro" id="IPR003593">
    <property type="entry name" value="AAA+_ATPase"/>
</dbReference>
<evidence type="ECO:0000256" key="5">
    <source>
        <dbReference type="ARBA" id="ARBA00022840"/>
    </source>
</evidence>
<evidence type="ECO:0000256" key="2">
    <source>
        <dbReference type="ARBA" id="ARBA00022448"/>
    </source>
</evidence>
<gene>
    <name evidence="8" type="ORF">A4X03_0g6308</name>
</gene>